<keyword evidence="2" id="KW-1133">Transmembrane helix</keyword>
<dbReference type="RefSeq" id="WP_183276518.1">
    <property type="nucleotide sequence ID" value="NZ_BLZR01000001.1"/>
</dbReference>
<gene>
    <name evidence="3" type="ORF">bsdtw1_01048</name>
</gene>
<keyword evidence="1" id="KW-0732">Signal</keyword>
<keyword evidence="2" id="KW-0812">Transmembrane</keyword>
<comment type="caution">
    <text evidence="3">The sequence shown here is derived from an EMBL/GenBank/DDBJ whole genome shotgun (WGS) entry which is preliminary data.</text>
</comment>
<dbReference type="AlphaFoldDB" id="A0A6V8SCL1"/>
<protein>
    <recommendedName>
        <fullName evidence="5">VCBS repeat-containing protein</fullName>
    </recommendedName>
</protein>
<evidence type="ECO:0000256" key="1">
    <source>
        <dbReference type="ARBA" id="ARBA00022729"/>
    </source>
</evidence>
<dbReference type="Proteomes" id="UP000580568">
    <property type="component" value="Unassembled WGS sequence"/>
</dbReference>
<accession>A0A6V8SCL1</accession>
<evidence type="ECO:0008006" key="5">
    <source>
        <dbReference type="Google" id="ProtNLM"/>
    </source>
</evidence>
<dbReference type="EMBL" id="BLZR01000001">
    <property type="protein sequence ID" value="GFP74984.1"/>
    <property type="molecule type" value="Genomic_DNA"/>
</dbReference>
<name>A0A6V8SCL1_9CLOT</name>
<dbReference type="Pfam" id="PF13517">
    <property type="entry name" value="FG-GAP_3"/>
    <property type="match status" value="1"/>
</dbReference>
<proteinExistence type="predicted"/>
<evidence type="ECO:0000313" key="4">
    <source>
        <dbReference type="Proteomes" id="UP000580568"/>
    </source>
</evidence>
<evidence type="ECO:0000313" key="3">
    <source>
        <dbReference type="EMBL" id="GFP74984.1"/>
    </source>
</evidence>
<dbReference type="SUPFAM" id="SSF69318">
    <property type="entry name" value="Integrin alpha N-terminal domain"/>
    <property type="match status" value="1"/>
</dbReference>
<dbReference type="InterPro" id="IPR028994">
    <property type="entry name" value="Integrin_alpha_N"/>
</dbReference>
<organism evidence="3 4">
    <name type="scientific">Clostridium fungisolvens</name>
    <dbReference type="NCBI Taxonomy" id="1604897"/>
    <lineage>
        <taxon>Bacteria</taxon>
        <taxon>Bacillati</taxon>
        <taxon>Bacillota</taxon>
        <taxon>Clostridia</taxon>
        <taxon>Eubacteriales</taxon>
        <taxon>Clostridiaceae</taxon>
        <taxon>Clostridium</taxon>
    </lineage>
</organism>
<feature type="transmembrane region" description="Helical" evidence="2">
    <location>
        <begin position="12"/>
        <end position="35"/>
    </location>
</feature>
<keyword evidence="4" id="KW-1185">Reference proteome</keyword>
<keyword evidence="2" id="KW-0472">Membrane</keyword>
<reference evidence="3 4" key="1">
    <citation type="submission" date="2020-07" db="EMBL/GenBank/DDBJ databases">
        <title>A new beta-1,3-glucan-decomposing anaerobic bacterium isolated from anoxic soil subjected to biological soil disinfestation.</title>
        <authorList>
            <person name="Ueki A."/>
            <person name="Tonouchi A."/>
        </authorList>
    </citation>
    <scope>NUCLEOTIDE SEQUENCE [LARGE SCALE GENOMIC DNA]</scope>
    <source>
        <strain evidence="3 4">TW1</strain>
    </source>
</reference>
<sequence>MNAKIPRINKKFYYCLVSCLLITLIGLLISIFYMLRSQNKKDISEQAVATNSLVSNEKAIKKDLNGDGKDDILYISTKNNKYYIEVHSSGKTLFLDPDKKIGTVGMYSSFWPMNIALVDLSRDKIPEILVQSSQDKVPIQHVFSYVNGEYKDVYFGSNNVLGILDSKNNKTPKLISMNLKSQDMNVSQYILIRDTFKKVSSETLNIPGLQNVLLFIDTIESSGELDSTYDIFTADIDKDSMSLIWKLDKKNYIYEFQDAFFTDSKWDEQGLPTELQWTLNFKKVIAQGIGDPSQIKIKINLMKEGPKFNINSIKVQKN</sequence>
<dbReference type="InterPro" id="IPR013517">
    <property type="entry name" value="FG-GAP"/>
</dbReference>
<evidence type="ECO:0000256" key="2">
    <source>
        <dbReference type="SAM" id="Phobius"/>
    </source>
</evidence>